<dbReference type="InterPro" id="IPR013024">
    <property type="entry name" value="GGCT-like"/>
</dbReference>
<comment type="caution">
    <text evidence="3">The sequence shown here is derived from an EMBL/GenBank/DDBJ whole genome shotgun (WGS) entry which is preliminary data.</text>
</comment>
<evidence type="ECO:0000256" key="1">
    <source>
        <dbReference type="SAM" id="MobiDB-lite"/>
    </source>
</evidence>
<evidence type="ECO:0000313" key="3">
    <source>
        <dbReference type="EMBL" id="MEX5719187.1"/>
    </source>
</evidence>
<proteinExistence type="predicted"/>
<dbReference type="EMBL" id="JBFNXQ010000035">
    <property type="protein sequence ID" value="MEX5719187.1"/>
    <property type="molecule type" value="Genomic_DNA"/>
</dbReference>
<dbReference type="Pfam" id="PF06094">
    <property type="entry name" value="GGACT"/>
    <property type="match status" value="1"/>
</dbReference>
<evidence type="ECO:0000313" key="4">
    <source>
        <dbReference type="Proteomes" id="UP001560045"/>
    </source>
</evidence>
<dbReference type="SUPFAM" id="SSF110857">
    <property type="entry name" value="Gamma-glutamyl cyclotransferase-like"/>
    <property type="match status" value="1"/>
</dbReference>
<dbReference type="InterPro" id="IPR009288">
    <property type="entry name" value="AIG2-like_dom"/>
</dbReference>
<accession>A0ABV3XFN0</accession>
<dbReference type="RefSeq" id="WP_369206775.1">
    <property type="nucleotide sequence ID" value="NZ_JBFNXQ010000035.1"/>
</dbReference>
<gene>
    <name evidence="3" type="ORF">ABQ292_12530</name>
</gene>
<evidence type="ECO:0000259" key="2">
    <source>
        <dbReference type="Pfam" id="PF06094"/>
    </source>
</evidence>
<feature type="domain" description="Gamma-glutamylcyclotransferase AIG2-like" evidence="2">
    <location>
        <begin position="8"/>
        <end position="108"/>
    </location>
</feature>
<keyword evidence="4" id="KW-1185">Reference proteome</keyword>
<organism evidence="3 4">
    <name type="scientific">Geodermatophilus maliterrae</name>
    <dbReference type="NCBI Taxonomy" id="3162531"/>
    <lineage>
        <taxon>Bacteria</taxon>
        <taxon>Bacillati</taxon>
        <taxon>Actinomycetota</taxon>
        <taxon>Actinomycetes</taxon>
        <taxon>Geodermatophilales</taxon>
        <taxon>Geodermatophilaceae</taxon>
        <taxon>Geodermatophilus</taxon>
    </lineage>
</organism>
<dbReference type="InterPro" id="IPR036568">
    <property type="entry name" value="GGCT-like_sf"/>
</dbReference>
<name>A0ABV3XFN0_9ACTN</name>
<dbReference type="Proteomes" id="UP001560045">
    <property type="component" value="Unassembled WGS sequence"/>
</dbReference>
<feature type="region of interest" description="Disordered" evidence="1">
    <location>
        <begin position="1"/>
        <end position="20"/>
    </location>
</feature>
<protein>
    <submittedName>
        <fullName evidence="3">Gamma-glutamylcyclotransferase</fullName>
    </submittedName>
</protein>
<dbReference type="Gene3D" id="3.10.490.10">
    <property type="entry name" value="Gamma-glutamyl cyclotransferase-like"/>
    <property type="match status" value="1"/>
</dbReference>
<reference evidence="3 4" key="1">
    <citation type="submission" date="2024-06" db="EMBL/GenBank/DDBJ databases">
        <title>Draft genome sequence of Geodermatophilus badlandi, a novel member of the Geodermatophilaceae isolated from badland sedimentary rocks in the Red desert, Wyoming, USA.</title>
        <authorList>
            <person name="Ben Tekaya S."/>
            <person name="Nouioui I."/>
            <person name="Flores G.M."/>
            <person name="Shaal M.N."/>
            <person name="Bredoire F."/>
            <person name="Basile F."/>
            <person name="Van Diepen L."/>
            <person name="Ward N.L."/>
        </authorList>
    </citation>
    <scope>NUCLEOTIDE SEQUENCE [LARGE SCALE GENOMIC DNA]</scope>
    <source>
        <strain evidence="3 4">WL48A</strain>
    </source>
</reference>
<sequence>MNGGHRLAVHGSLAPGRPNHHHVAGLGGRWSPGELYGRLVEAGWGASLGYPALVLDPDGSAIGVQVLESADLPAHWPRLDEFEGPGYERVLTTVHTAAGDAEAYVHVLTAPEET</sequence>
<dbReference type="CDD" id="cd06661">
    <property type="entry name" value="GGCT_like"/>
    <property type="match status" value="1"/>
</dbReference>